<dbReference type="Proteomes" id="UP000659344">
    <property type="component" value="Unassembled WGS sequence"/>
</dbReference>
<feature type="transmembrane region" description="Helical" evidence="6">
    <location>
        <begin position="395"/>
        <end position="416"/>
    </location>
</feature>
<accession>A0ABQ1YIA7</accession>
<dbReference type="CDD" id="cd06173">
    <property type="entry name" value="MFS_MefA_like"/>
    <property type="match status" value="1"/>
</dbReference>
<keyword evidence="4 6" id="KW-1133">Transmembrane helix</keyword>
<dbReference type="InterPro" id="IPR011701">
    <property type="entry name" value="MFS"/>
</dbReference>
<gene>
    <name evidence="7" type="ORF">GCM10008013_28070</name>
</gene>
<dbReference type="RefSeq" id="WP_188539734.1">
    <property type="nucleotide sequence ID" value="NZ_BMFT01000001.1"/>
</dbReference>
<reference evidence="8" key="1">
    <citation type="journal article" date="2019" name="Int. J. Syst. Evol. Microbiol.">
        <title>The Global Catalogue of Microorganisms (GCM) 10K type strain sequencing project: providing services to taxonomists for standard genome sequencing and annotation.</title>
        <authorList>
            <consortium name="The Broad Institute Genomics Platform"/>
            <consortium name="The Broad Institute Genome Sequencing Center for Infectious Disease"/>
            <person name="Wu L."/>
            <person name="Ma J."/>
        </authorList>
    </citation>
    <scope>NUCLEOTIDE SEQUENCE [LARGE SCALE GENOMIC DNA]</scope>
    <source>
        <strain evidence="8">CGMCC 1.12769</strain>
    </source>
</reference>
<evidence type="ECO:0000256" key="5">
    <source>
        <dbReference type="ARBA" id="ARBA00023136"/>
    </source>
</evidence>
<keyword evidence="3 6" id="KW-0812">Transmembrane</keyword>
<evidence type="ECO:0000256" key="2">
    <source>
        <dbReference type="ARBA" id="ARBA00022475"/>
    </source>
</evidence>
<proteinExistence type="predicted"/>
<dbReference type="PANTHER" id="PTHR23513">
    <property type="entry name" value="INTEGRAL MEMBRANE EFFLUX PROTEIN-RELATED"/>
    <property type="match status" value="1"/>
</dbReference>
<evidence type="ECO:0000313" key="7">
    <source>
        <dbReference type="EMBL" id="GGH26942.1"/>
    </source>
</evidence>
<sequence>MIEQRMERSITYKDLLTQRQYLKLIAANVINRFGDSVDTIAFSLMVYTLTGSATWVALIFGCNALPTILFQPFAGAIVEGLNKKYTMVISDIGRGFVVGITAILLISGLLNPWILLALTFMNSTLESLRIPAGIAIVPKILDKSLYTHGLSLNSTMQQTVGILGLAVAAAIIGVFGIGTAILIDAITFIASAIIILFIQTSEDKQERIKLDLKGYLHTLSEGFFYLKQAKVVFAICILGGFMSIFFIPINAMMAPYTTDTLGLSSIGMSVAGICSTIGMGTGAFLFPTLRKRFTARNIFILGGMMIGVCYLIWVGISFYADHISLIYILLAMTMFVFGFFASFIQSVVGVSFMEHIEEKYMSRVGAIFNAIATSTTPLGSLIVAGAMLFLSVNQLFIVTGICTIVLFTGMLPIKVLKQL</sequence>
<feature type="transmembrane region" description="Helical" evidence="6">
    <location>
        <begin position="266"/>
        <end position="286"/>
    </location>
</feature>
<protein>
    <submittedName>
        <fullName evidence="7">MFS transporter</fullName>
    </submittedName>
</protein>
<dbReference type="PANTHER" id="PTHR23513:SF6">
    <property type="entry name" value="MAJOR FACILITATOR SUPERFAMILY ASSOCIATED DOMAIN-CONTAINING PROTEIN"/>
    <property type="match status" value="1"/>
</dbReference>
<keyword evidence="2" id="KW-1003">Cell membrane</keyword>
<feature type="transmembrane region" description="Helical" evidence="6">
    <location>
        <begin position="231"/>
        <end position="254"/>
    </location>
</feature>
<name>A0ABQ1YIA7_9BACL</name>
<dbReference type="EMBL" id="BMFT01000001">
    <property type="protein sequence ID" value="GGH26942.1"/>
    <property type="molecule type" value="Genomic_DNA"/>
</dbReference>
<feature type="transmembrane region" description="Helical" evidence="6">
    <location>
        <begin position="298"/>
        <end position="320"/>
    </location>
</feature>
<comment type="subcellular location">
    <subcellularLocation>
        <location evidence="1">Cell membrane</location>
        <topology evidence="1">Multi-pass membrane protein</topology>
    </subcellularLocation>
</comment>
<feature type="transmembrane region" description="Helical" evidence="6">
    <location>
        <begin position="165"/>
        <end position="198"/>
    </location>
</feature>
<organism evidence="7 8">
    <name type="scientific">Paenibacillus segetis</name>
    <dbReference type="NCBI Taxonomy" id="1325360"/>
    <lineage>
        <taxon>Bacteria</taxon>
        <taxon>Bacillati</taxon>
        <taxon>Bacillota</taxon>
        <taxon>Bacilli</taxon>
        <taxon>Bacillales</taxon>
        <taxon>Paenibacillaceae</taxon>
        <taxon>Paenibacillus</taxon>
    </lineage>
</organism>
<feature type="transmembrane region" description="Helical" evidence="6">
    <location>
        <begin position="364"/>
        <end position="389"/>
    </location>
</feature>
<feature type="transmembrane region" description="Helical" evidence="6">
    <location>
        <begin position="326"/>
        <end position="352"/>
    </location>
</feature>
<keyword evidence="8" id="KW-1185">Reference proteome</keyword>
<dbReference type="Gene3D" id="1.20.1250.20">
    <property type="entry name" value="MFS general substrate transporter like domains"/>
    <property type="match status" value="1"/>
</dbReference>
<dbReference type="InterPro" id="IPR036259">
    <property type="entry name" value="MFS_trans_sf"/>
</dbReference>
<dbReference type="SUPFAM" id="SSF103473">
    <property type="entry name" value="MFS general substrate transporter"/>
    <property type="match status" value="1"/>
</dbReference>
<feature type="transmembrane region" description="Helical" evidence="6">
    <location>
        <begin position="53"/>
        <end position="74"/>
    </location>
</feature>
<comment type="caution">
    <text evidence="7">The sequence shown here is derived from an EMBL/GenBank/DDBJ whole genome shotgun (WGS) entry which is preliminary data.</text>
</comment>
<feature type="transmembrane region" description="Helical" evidence="6">
    <location>
        <begin position="95"/>
        <end position="121"/>
    </location>
</feature>
<evidence type="ECO:0000256" key="4">
    <source>
        <dbReference type="ARBA" id="ARBA00022989"/>
    </source>
</evidence>
<dbReference type="Pfam" id="PF07690">
    <property type="entry name" value="MFS_1"/>
    <property type="match status" value="1"/>
</dbReference>
<evidence type="ECO:0000256" key="6">
    <source>
        <dbReference type="SAM" id="Phobius"/>
    </source>
</evidence>
<evidence type="ECO:0000256" key="3">
    <source>
        <dbReference type="ARBA" id="ARBA00022692"/>
    </source>
</evidence>
<keyword evidence="5 6" id="KW-0472">Membrane</keyword>
<evidence type="ECO:0000313" key="8">
    <source>
        <dbReference type="Proteomes" id="UP000659344"/>
    </source>
</evidence>
<evidence type="ECO:0000256" key="1">
    <source>
        <dbReference type="ARBA" id="ARBA00004651"/>
    </source>
</evidence>